<sequence>MLAEPNGKFITARKDPELYRLAAFPIATGVMITHTSGQKCVALYQDFVEEQSSEVWGTHFNAKWRQKRSING</sequence>
<gene>
    <name evidence="1" type="primary">ycbX</name>
    <name evidence="1" type="ORF">NCTC10638_02475</name>
</gene>
<reference evidence="1 2" key="1">
    <citation type="submission" date="2018-06" db="EMBL/GenBank/DDBJ databases">
        <authorList>
            <consortium name="Pathogen Informatics"/>
            <person name="Doyle S."/>
        </authorList>
    </citation>
    <scope>NUCLEOTIDE SEQUENCE [LARGE SCALE GENOMIC DNA]</scope>
    <source>
        <strain evidence="1 2">NCTC10638</strain>
    </source>
</reference>
<accession>A0A378N0G2</accession>
<proteinExistence type="predicted"/>
<dbReference type="AlphaFoldDB" id="A0A378N0G2"/>
<protein>
    <submittedName>
        <fullName evidence="1">Uncharacterized Fe-S protein</fullName>
    </submittedName>
</protein>
<dbReference type="EMBL" id="UGPN01000002">
    <property type="protein sequence ID" value="STY61266.1"/>
    <property type="molecule type" value="Genomic_DNA"/>
</dbReference>
<evidence type="ECO:0000313" key="1">
    <source>
        <dbReference type="EMBL" id="STY61266.1"/>
    </source>
</evidence>
<name>A0A378N0G2_MANHA</name>
<dbReference type="Proteomes" id="UP000254802">
    <property type="component" value="Unassembled WGS sequence"/>
</dbReference>
<evidence type="ECO:0000313" key="2">
    <source>
        <dbReference type="Proteomes" id="UP000254802"/>
    </source>
</evidence>
<dbReference type="STRING" id="75985.WC39_08415"/>
<dbReference type="SUPFAM" id="SSF141673">
    <property type="entry name" value="MOSC N-terminal domain-like"/>
    <property type="match status" value="1"/>
</dbReference>
<organism evidence="1 2">
    <name type="scientific">Mannheimia haemolytica</name>
    <name type="common">Pasteurella haemolytica</name>
    <dbReference type="NCBI Taxonomy" id="75985"/>
    <lineage>
        <taxon>Bacteria</taxon>
        <taxon>Pseudomonadati</taxon>
        <taxon>Pseudomonadota</taxon>
        <taxon>Gammaproteobacteria</taxon>
        <taxon>Pasteurellales</taxon>
        <taxon>Pasteurellaceae</taxon>
        <taxon>Mannheimia</taxon>
    </lineage>
</organism>